<gene>
    <name evidence="1" type="ORF">rCG_64473</name>
</gene>
<accession>A6KGP5</accession>
<feature type="non-terminal residue" evidence="1">
    <location>
        <position position="1"/>
    </location>
</feature>
<reference evidence="1 2" key="1">
    <citation type="submission" date="2005-07" db="EMBL/GenBank/DDBJ databases">
        <authorList>
            <person name="Mural R.J."/>
            <person name="Li P.W."/>
            <person name="Adams M.D."/>
            <person name="Amanatides P.G."/>
            <person name="Baden-Tillson H."/>
            <person name="Barnstead M."/>
            <person name="Chin S.H."/>
            <person name="Dew I."/>
            <person name="Evans C.A."/>
            <person name="Ferriera S."/>
            <person name="Flanigan M."/>
            <person name="Fosler C."/>
            <person name="Glodek A."/>
            <person name="Gu Z."/>
            <person name="Holt R.A."/>
            <person name="Jennings D."/>
            <person name="Kraft C.L."/>
            <person name="Lu F."/>
            <person name="Nguyen T."/>
            <person name="Nusskern D.R."/>
            <person name="Pfannkoch C.M."/>
            <person name="Sitter C."/>
            <person name="Sutton G.G."/>
            <person name="Venter J.C."/>
            <person name="Wang Z."/>
            <person name="Woodage T."/>
            <person name="Zheng X.H."/>
            <person name="Zhong F."/>
        </authorList>
    </citation>
    <scope>NUCLEOTIDE SEQUENCE [LARGE SCALE GENOMIC DNA]</scope>
    <source>
        <strain>BN</strain>
        <strain evidence="2">Sprague-Dawley</strain>
    </source>
</reference>
<proteinExistence type="predicted"/>
<name>A6KGP5_RAT</name>
<evidence type="ECO:0000313" key="1">
    <source>
        <dbReference type="EMBL" id="EDM14124.1"/>
    </source>
</evidence>
<dbReference type="AlphaFoldDB" id="A6KGP5"/>
<evidence type="ECO:0000313" key="2">
    <source>
        <dbReference type="Proteomes" id="UP000234681"/>
    </source>
</evidence>
<protein>
    <submittedName>
        <fullName evidence="1">RCG64473</fullName>
    </submittedName>
</protein>
<sequence>NNNNRLFFGDGTQLVVKP</sequence>
<organism evidence="1 2">
    <name type="scientific">Rattus norvegicus</name>
    <name type="common">Rat</name>
    <dbReference type="NCBI Taxonomy" id="10116"/>
    <lineage>
        <taxon>Eukaryota</taxon>
        <taxon>Metazoa</taxon>
        <taxon>Chordata</taxon>
        <taxon>Craniata</taxon>
        <taxon>Vertebrata</taxon>
        <taxon>Euteleostomi</taxon>
        <taxon>Mammalia</taxon>
        <taxon>Eutheria</taxon>
        <taxon>Euarchontoglires</taxon>
        <taxon>Glires</taxon>
        <taxon>Rodentia</taxon>
        <taxon>Myomorpha</taxon>
        <taxon>Muroidea</taxon>
        <taxon>Muridae</taxon>
        <taxon>Murinae</taxon>
        <taxon>Rattus</taxon>
    </lineage>
</organism>
<dbReference type="EMBL" id="CH474049">
    <property type="protein sequence ID" value="EDM14124.1"/>
    <property type="molecule type" value="Genomic_DNA"/>
</dbReference>
<dbReference type="Proteomes" id="UP000234681">
    <property type="component" value="Chromosome 15"/>
</dbReference>
<feature type="non-terminal residue" evidence="1">
    <location>
        <position position="18"/>
    </location>
</feature>